<proteinExistence type="inferred from homology"/>
<comment type="similarity">
    <text evidence="1">Belongs to the iron-containing alcohol dehydrogenase family.</text>
</comment>
<sequence length="385" mass="42591">MKNLIFGGEKLVTGVGSIKYIEKIENKNVFIVTGGKSMFKNGTIDYIKEVLEKNKCEIYVHSGIKSNPDTKEVLKGLESMKKFNPDIVIAVGGGSSIDAAKVMAILYENPEINFENILDKRLPNKRNKIRFIAIPSTSGTGSEVTRSAVVTFKKDNIKIGLKSKGFIPDIAILDANLTMTMPDNVVAETGMDAVTHAVECYINNKSEDFTQSLAKEAIYGLLKYLPISYKEKTIESREKVHNYQCMAGLAFANIGLGMAHGIAHAIGGAFNLGHGLTNAIVLPYVLRYNYRDETVKLKLEDLCSNLINGDFILSVRELNKVLNIPKSFKEAGILEEDFKSNMDILIKNSLKGSTKTNPVPISEEQMEKLLNYVYYGKKISAVDDI</sequence>
<dbReference type="PANTHER" id="PTHR11496:SF102">
    <property type="entry name" value="ALCOHOL DEHYDROGENASE 4"/>
    <property type="match status" value="1"/>
</dbReference>
<dbReference type="InterPro" id="IPR018211">
    <property type="entry name" value="ADH_Fe_CS"/>
</dbReference>
<dbReference type="PATRIC" id="fig|1121290.3.peg.1961"/>
<gene>
    <name evidence="6" type="primary">adhE_2</name>
    <name evidence="6" type="ORF">CLOACE_19400</name>
</gene>
<dbReference type="Gene3D" id="3.40.50.1970">
    <property type="match status" value="1"/>
</dbReference>
<dbReference type="InterPro" id="IPR056798">
    <property type="entry name" value="ADH_Fe_C"/>
</dbReference>
<name>A0A1E8EX22_9CLOT</name>
<dbReference type="PANTHER" id="PTHR11496">
    <property type="entry name" value="ALCOHOL DEHYDROGENASE"/>
    <property type="match status" value="1"/>
</dbReference>
<keyword evidence="7" id="KW-1185">Reference proteome</keyword>
<dbReference type="GO" id="GO:0004022">
    <property type="term" value="F:alcohol dehydrogenase (NAD+) activity"/>
    <property type="evidence" value="ECO:0007669"/>
    <property type="project" value="UniProtKB-ARBA"/>
</dbReference>
<dbReference type="InterPro" id="IPR001670">
    <property type="entry name" value="ADH_Fe/GldA"/>
</dbReference>
<feature type="domain" description="Alcohol dehydrogenase iron-type/glycerol dehydrogenase GldA" evidence="4">
    <location>
        <begin position="11"/>
        <end position="174"/>
    </location>
</feature>
<accession>A0A1E8EX22</accession>
<evidence type="ECO:0000313" key="7">
    <source>
        <dbReference type="Proteomes" id="UP000175744"/>
    </source>
</evidence>
<dbReference type="SUPFAM" id="SSF56796">
    <property type="entry name" value="Dehydroquinate synthase-like"/>
    <property type="match status" value="1"/>
</dbReference>
<comment type="caution">
    <text evidence="6">The sequence shown here is derived from an EMBL/GenBank/DDBJ whole genome shotgun (WGS) entry which is preliminary data.</text>
</comment>
<dbReference type="Proteomes" id="UP000175744">
    <property type="component" value="Unassembled WGS sequence"/>
</dbReference>
<dbReference type="STRING" id="1121290.CLAOCE_19400"/>
<evidence type="ECO:0000256" key="2">
    <source>
        <dbReference type="ARBA" id="ARBA00023002"/>
    </source>
</evidence>
<evidence type="ECO:0000256" key="1">
    <source>
        <dbReference type="ARBA" id="ARBA00007358"/>
    </source>
</evidence>
<evidence type="ECO:0000313" key="6">
    <source>
        <dbReference type="EMBL" id="OFI05066.1"/>
    </source>
</evidence>
<keyword evidence="2" id="KW-0560">Oxidoreductase</keyword>
<evidence type="ECO:0000256" key="3">
    <source>
        <dbReference type="ARBA" id="ARBA00023027"/>
    </source>
</evidence>
<dbReference type="RefSeq" id="WP_070110906.1">
    <property type="nucleotide sequence ID" value="NZ_LZFO01000034.1"/>
</dbReference>
<organism evidence="6 7">
    <name type="scientific">Clostridium acetireducens DSM 10703</name>
    <dbReference type="NCBI Taxonomy" id="1121290"/>
    <lineage>
        <taxon>Bacteria</taxon>
        <taxon>Bacillati</taxon>
        <taxon>Bacillota</taxon>
        <taxon>Clostridia</taxon>
        <taxon>Eubacteriales</taxon>
        <taxon>Clostridiaceae</taxon>
        <taxon>Clostridium</taxon>
    </lineage>
</organism>
<reference evidence="6 7" key="1">
    <citation type="submission" date="2016-06" db="EMBL/GenBank/DDBJ databases">
        <title>Genome sequence of Clostridium acetireducens DSM 10703.</title>
        <authorList>
            <person name="Poehlein A."/>
            <person name="Fluechter S."/>
            <person name="Duerre P."/>
            <person name="Daniel R."/>
        </authorList>
    </citation>
    <scope>NUCLEOTIDE SEQUENCE [LARGE SCALE GENOMIC DNA]</scope>
    <source>
        <strain evidence="6 7">DSM 10703</strain>
    </source>
</reference>
<dbReference type="PROSITE" id="PS00913">
    <property type="entry name" value="ADH_IRON_1"/>
    <property type="match status" value="1"/>
</dbReference>
<dbReference type="OrthoDB" id="9804734at2"/>
<evidence type="ECO:0000259" key="4">
    <source>
        <dbReference type="Pfam" id="PF00465"/>
    </source>
</evidence>
<dbReference type="GO" id="GO:0046872">
    <property type="term" value="F:metal ion binding"/>
    <property type="evidence" value="ECO:0007669"/>
    <property type="project" value="InterPro"/>
</dbReference>
<dbReference type="Pfam" id="PF25137">
    <property type="entry name" value="ADH_Fe_C"/>
    <property type="match status" value="1"/>
</dbReference>
<feature type="domain" description="Fe-containing alcohol dehydrogenase-like C-terminal" evidence="5">
    <location>
        <begin position="187"/>
        <end position="371"/>
    </location>
</feature>
<keyword evidence="3" id="KW-0520">NAD</keyword>
<dbReference type="Pfam" id="PF00465">
    <property type="entry name" value="Fe-ADH"/>
    <property type="match status" value="1"/>
</dbReference>
<dbReference type="Gene3D" id="1.20.1090.10">
    <property type="entry name" value="Dehydroquinate synthase-like - alpha domain"/>
    <property type="match status" value="1"/>
</dbReference>
<dbReference type="AlphaFoldDB" id="A0A1E8EX22"/>
<dbReference type="FunFam" id="3.40.50.1970:FF:000003">
    <property type="entry name" value="Alcohol dehydrogenase, iron-containing"/>
    <property type="match status" value="1"/>
</dbReference>
<dbReference type="EMBL" id="LZFO01000034">
    <property type="protein sequence ID" value="OFI05066.1"/>
    <property type="molecule type" value="Genomic_DNA"/>
</dbReference>
<protein>
    <submittedName>
        <fullName evidence="6">Aldehyde-alcohol dehydrogenase</fullName>
    </submittedName>
</protein>
<dbReference type="PROSITE" id="PS00060">
    <property type="entry name" value="ADH_IRON_2"/>
    <property type="match status" value="1"/>
</dbReference>
<dbReference type="InterPro" id="IPR034802">
    <property type="entry name" value="NADPH_BDH"/>
</dbReference>
<dbReference type="CDD" id="cd08179">
    <property type="entry name" value="NADPH_BDH"/>
    <property type="match status" value="1"/>
</dbReference>
<evidence type="ECO:0000259" key="5">
    <source>
        <dbReference type="Pfam" id="PF25137"/>
    </source>
</evidence>
<dbReference type="InterPro" id="IPR039697">
    <property type="entry name" value="Alcohol_dehydrogenase_Fe"/>
</dbReference>